<reference evidence="1" key="3">
    <citation type="submission" date="2020-12" db="UniProtKB">
        <authorList>
            <consortium name="EnsemblPlants"/>
        </authorList>
    </citation>
    <scope>IDENTIFICATION</scope>
</reference>
<dbReference type="EnsemblPlants" id="Pp3c19_13800V3.1">
    <property type="protein sequence ID" value="PAC:32938115.CDS.1"/>
    <property type="gene ID" value="Pp3c19_13800"/>
</dbReference>
<name>A0A7I3ZCV8_PHYPA</name>
<dbReference type="AlphaFoldDB" id="A0A7I3ZCV8"/>
<organism evidence="1 2">
    <name type="scientific">Physcomitrium patens</name>
    <name type="common">Spreading-leaved earth moss</name>
    <name type="synonym">Physcomitrella patens</name>
    <dbReference type="NCBI Taxonomy" id="3218"/>
    <lineage>
        <taxon>Eukaryota</taxon>
        <taxon>Viridiplantae</taxon>
        <taxon>Streptophyta</taxon>
        <taxon>Embryophyta</taxon>
        <taxon>Bryophyta</taxon>
        <taxon>Bryophytina</taxon>
        <taxon>Bryopsida</taxon>
        <taxon>Funariidae</taxon>
        <taxon>Funariales</taxon>
        <taxon>Funariaceae</taxon>
        <taxon>Physcomitrium</taxon>
    </lineage>
</organism>
<sequence>MTSRRTHGREGVVISYDVVKCAKFRGPLYFGIAKIYIVNFQLRNVYESRCMLRTFDFCLTEMYFFVPLHKL</sequence>
<proteinExistence type="predicted"/>
<keyword evidence="2" id="KW-1185">Reference proteome</keyword>
<dbReference type="Gramene" id="Pp3c19_13800V3.1">
    <property type="protein sequence ID" value="PAC:32938115.CDS.1"/>
    <property type="gene ID" value="Pp3c19_13800"/>
</dbReference>
<dbReference type="Proteomes" id="UP000006727">
    <property type="component" value="Chromosome 19"/>
</dbReference>
<dbReference type="InParanoid" id="A0A7I3ZCV8"/>
<reference evidence="1 2" key="2">
    <citation type="journal article" date="2018" name="Plant J.">
        <title>The Physcomitrella patens chromosome-scale assembly reveals moss genome structure and evolution.</title>
        <authorList>
            <person name="Lang D."/>
            <person name="Ullrich K.K."/>
            <person name="Murat F."/>
            <person name="Fuchs J."/>
            <person name="Jenkins J."/>
            <person name="Haas F.B."/>
            <person name="Piednoel M."/>
            <person name="Gundlach H."/>
            <person name="Van Bel M."/>
            <person name="Meyberg R."/>
            <person name="Vives C."/>
            <person name="Morata J."/>
            <person name="Symeonidi A."/>
            <person name="Hiss M."/>
            <person name="Muchero W."/>
            <person name="Kamisugi Y."/>
            <person name="Saleh O."/>
            <person name="Blanc G."/>
            <person name="Decker E.L."/>
            <person name="van Gessel N."/>
            <person name="Grimwood J."/>
            <person name="Hayes R.D."/>
            <person name="Graham S.W."/>
            <person name="Gunter L.E."/>
            <person name="McDaniel S.F."/>
            <person name="Hoernstein S.N.W."/>
            <person name="Larsson A."/>
            <person name="Li F.W."/>
            <person name="Perroud P.F."/>
            <person name="Phillips J."/>
            <person name="Ranjan P."/>
            <person name="Rokshar D.S."/>
            <person name="Rothfels C.J."/>
            <person name="Schneider L."/>
            <person name="Shu S."/>
            <person name="Stevenson D.W."/>
            <person name="Thummler F."/>
            <person name="Tillich M."/>
            <person name="Villarreal Aguilar J.C."/>
            <person name="Widiez T."/>
            <person name="Wong G.K."/>
            <person name="Wymore A."/>
            <person name="Zhang Y."/>
            <person name="Zimmer A.D."/>
            <person name="Quatrano R.S."/>
            <person name="Mayer K.F.X."/>
            <person name="Goodstein D."/>
            <person name="Casacuberta J.M."/>
            <person name="Vandepoele K."/>
            <person name="Reski R."/>
            <person name="Cuming A.C."/>
            <person name="Tuskan G.A."/>
            <person name="Maumus F."/>
            <person name="Salse J."/>
            <person name="Schmutz J."/>
            <person name="Rensing S.A."/>
        </authorList>
    </citation>
    <scope>NUCLEOTIDE SEQUENCE [LARGE SCALE GENOMIC DNA]</scope>
    <source>
        <strain evidence="1 2">cv. Gransden 2004</strain>
    </source>
</reference>
<dbReference type="EnsemblPlants" id="Pp3c19_13800V3.2">
    <property type="protein sequence ID" value="PAC:32938116.CDS.1"/>
    <property type="gene ID" value="Pp3c19_13800"/>
</dbReference>
<dbReference type="EMBL" id="ABEU02000019">
    <property type="status" value="NOT_ANNOTATED_CDS"/>
    <property type="molecule type" value="Genomic_DNA"/>
</dbReference>
<dbReference type="Gramene" id="Pp3c19_13800V3.2">
    <property type="protein sequence ID" value="PAC:32938116.CDS.1"/>
    <property type="gene ID" value="Pp3c19_13800"/>
</dbReference>
<evidence type="ECO:0000313" key="2">
    <source>
        <dbReference type="Proteomes" id="UP000006727"/>
    </source>
</evidence>
<evidence type="ECO:0000313" key="1">
    <source>
        <dbReference type="EnsemblPlants" id="PAC:32938115.CDS.1"/>
    </source>
</evidence>
<reference evidence="1 2" key="1">
    <citation type="journal article" date="2008" name="Science">
        <title>The Physcomitrella genome reveals evolutionary insights into the conquest of land by plants.</title>
        <authorList>
            <person name="Rensing S."/>
            <person name="Lang D."/>
            <person name="Zimmer A."/>
            <person name="Terry A."/>
            <person name="Salamov A."/>
            <person name="Shapiro H."/>
            <person name="Nishiyama T."/>
            <person name="Perroud P.-F."/>
            <person name="Lindquist E."/>
            <person name="Kamisugi Y."/>
            <person name="Tanahashi T."/>
            <person name="Sakakibara K."/>
            <person name="Fujita T."/>
            <person name="Oishi K."/>
            <person name="Shin-I T."/>
            <person name="Kuroki Y."/>
            <person name="Toyoda A."/>
            <person name="Suzuki Y."/>
            <person name="Hashimoto A."/>
            <person name="Yamaguchi K."/>
            <person name="Sugano A."/>
            <person name="Kohara Y."/>
            <person name="Fujiyama A."/>
            <person name="Anterola A."/>
            <person name="Aoki S."/>
            <person name="Ashton N."/>
            <person name="Barbazuk W.B."/>
            <person name="Barker E."/>
            <person name="Bennetzen J."/>
            <person name="Bezanilla M."/>
            <person name="Blankenship R."/>
            <person name="Cho S.H."/>
            <person name="Dutcher S."/>
            <person name="Estelle M."/>
            <person name="Fawcett J.A."/>
            <person name="Gundlach H."/>
            <person name="Hanada K."/>
            <person name="Heyl A."/>
            <person name="Hicks K.A."/>
            <person name="Hugh J."/>
            <person name="Lohr M."/>
            <person name="Mayer K."/>
            <person name="Melkozernov A."/>
            <person name="Murata T."/>
            <person name="Nelson D."/>
            <person name="Pils B."/>
            <person name="Prigge M."/>
            <person name="Reiss B."/>
            <person name="Renner T."/>
            <person name="Rombauts S."/>
            <person name="Rushton P."/>
            <person name="Sanderfoot A."/>
            <person name="Schween G."/>
            <person name="Shiu S.-H."/>
            <person name="Stueber K."/>
            <person name="Theodoulou F.L."/>
            <person name="Tu H."/>
            <person name="Van de Peer Y."/>
            <person name="Verrier P.J."/>
            <person name="Waters E."/>
            <person name="Wood A."/>
            <person name="Yang L."/>
            <person name="Cove D."/>
            <person name="Cuming A."/>
            <person name="Hasebe M."/>
            <person name="Lucas S."/>
            <person name="Mishler D.B."/>
            <person name="Reski R."/>
            <person name="Grigoriev I."/>
            <person name="Quatrano R.S."/>
            <person name="Boore J.L."/>
        </authorList>
    </citation>
    <scope>NUCLEOTIDE SEQUENCE [LARGE SCALE GENOMIC DNA]</scope>
    <source>
        <strain evidence="1 2">cv. Gransden 2004</strain>
    </source>
</reference>
<accession>A0A7I3ZCV8</accession>
<protein>
    <submittedName>
        <fullName evidence="1">Uncharacterized protein</fullName>
    </submittedName>
</protein>